<accession>A0A5N6K2E5</accession>
<evidence type="ECO:0000313" key="2">
    <source>
        <dbReference type="Proteomes" id="UP000326757"/>
    </source>
</evidence>
<reference evidence="1 2" key="1">
    <citation type="submission" date="2019-06" db="EMBL/GenBank/DDBJ databases">
        <title>Genome Sequence of the Brown Rot Fungal Pathogen Monilinia laxa.</title>
        <authorList>
            <person name="De Miccolis Angelini R.M."/>
            <person name="Landi L."/>
            <person name="Abate D."/>
            <person name="Pollastro S."/>
            <person name="Romanazzi G."/>
            <person name="Faretra F."/>
        </authorList>
    </citation>
    <scope>NUCLEOTIDE SEQUENCE [LARGE SCALE GENOMIC DNA]</scope>
    <source>
        <strain evidence="1 2">Mlax316</strain>
    </source>
</reference>
<name>A0A5N6K2E5_MONLA</name>
<evidence type="ECO:0000313" key="1">
    <source>
        <dbReference type="EMBL" id="KAB8296320.1"/>
    </source>
</evidence>
<organism evidence="1 2">
    <name type="scientific">Monilinia laxa</name>
    <name type="common">Brown rot fungus</name>
    <name type="synonym">Sclerotinia laxa</name>
    <dbReference type="NCBI Taxonomy" id="61186"/>
    <lineage>
        <taxon>Eukaryota</taxon>
        <taxon>Fungi</taxon>
        <taxon>Dikarya</taxon>
        <taxon>Ascomycota</taxon>
        <taxon>Pezizomycotina</taxon>
        <taxon>Leotiomycetes</taxon>
        <taxon>Helotiales</taxon>
        <taxon>Sclerotiniaceae</taxon>
        <taxon>Monilinia</taxon>
    </lineage>
</organism>
<comment type="caution">
    <text evidence="1">The sequence shown here is derived from an EMBL/GenBank/DDBJ whole genome shotgun (WGS) entry which is preliminary data.</text>
</comment>
<gene>
    <name evidence="1" type="ORF">EYC80_009087</name>
</gene>
<dbReference type="Proteomes" id="UP000326757">
    <property type="component" value="Unassembled WGS sequence"/>
</dbReference>
<keyword evidence="2" id="KW-1185">Reference proteome</keyword>
<sequence>MICKSDQTQTSKQIQKIVVKKRKVDKQSINSNTKKIKQSNEKCRTKKGELSGSLKLQKLYINPRPPHTPSKNNLLIVQHSIISITFLRKDPKPRH</sequence>
<protein>
    <submittedName>
        <fullName evidence="1">Uncharacterized protein</fullName>
    </submittedName>
</protein>
<dbReference type="EMBL" id="VIGI01000009">
    <property type="protein sequence ID" value="KAB8296320.1"/>
    <property type="molecule type" value="Genomic_DNA"/>
</dbReference>
<proteinExistence type="predicted"/>
<dbReference type="AlphaFoldDB" id="A0A5N6K2E5"/>